<dbReference type="RefSeq" id="WP_099072737.1">
    <property type="nucleotide sequence ID" value="NZ_LAHC01000197.1"/>
</dbReference>
<proteinExistence type="predicted"/>
<sequence length="72" mass="8274">MLKPETAKKVFKPVENPEIEESYHLAWANKACVWILKKLDYSTNTAYLQTGRGKKITSKISDLRHLASRGRL</sequence>
<comment type="caution">
    <text evidence="1">The sequence shown here is derived from an EMBL/GenBank/DDBJ whole genome shotgun (WGS) entry which is preliminary data.</text>
</comment>
<name>A0ABX4KI43_NOSLI</name>
<accession>A0ABX4KI43</accession>
<protein>
    <submittedName>
        <fullName evidence="1">Uncharacterized protein</fullName>
    </submittedName>
</protein>
<organism evidence="1 2">
    <name type="scientific">Nostoc linckia z7</name>
    <dbReference type="NCBI Taxonomy" id="1628745"/>
    <lineage>
        <taxon>Bacteria</taxon>
        <taxon>Bacillati</taxon>
        <taxon>Cyanobacteriota</taxon>
        <taxon>Cyanophyceae</taxon>
        <taxon>Nostocales</taxon>
        <taxon>Nostocaceae</taxon>
        <taxon>Nostoc</taxon>
    </lineage>
</organism>
<dbReference type="EMBL" id="LAHC01000197">
    <property type="protein sequence ID" value="PHJ83478.1"/>
    <property type="molecule type" value="Genomic_DNA"/>
</dbReference>
<reference evidence="1 2" key="1">
    <citation type="submission" date="2015-02" db="EMBL/GenBank/DDBJ databases">
        <title>Nostoc linckia genome annotation.</title>
        <authorList>
            <person name="Zhou Z."/>
        </authorList>
    </citation>
    <scope>NUCLEOTIDE SEQUENCE [LARGE SCALE GENOMIC DNA]</scope>
    <source>
        <strain evidence="2">z7</strain>
    </source>
</reference>
<evidence type="ECO:0000313" key="1">
    <source>
        <dbReference type="EMBL" id="PHJ83478.1"/>
    </source>
</evidence>
<gene>
    <name evidence="1" type="ORF">VF04_36730</name>
</gene>
<dbReference type="Proteomes" id="UP000222523">
    <property type="component" value="Unassembled WGS sequence"/>
</dbReference>
<keyword evidence="2" id="KW-1185">Reference proteome</keyword>
<evidence type="ECO:0000313" key="2">
    <source>
        <dbReference type="Proteomes" id="UP000222523"/>
    </source>
</evidence>